<organism evidence="1 2">
    <name type="scientific">Vitis vinifera</name>
    <name type="common">Grape</name>
    <dbReference type="NCBI Taxonomy" id="29760"/>
    <lineage>
        <taxon>Eukaryota</taxon>
        <taxon>Viridiplantae</taxon>
        <taxon>Streptophyta</taxon>
        <taxon>Embryophyta</taxon>
        <taxon>Tracheophyta</taxon>
        <taxon>Spermatophyta</taxon>
        <taxon>Magnoliopsida</taxon>
        <taxon>eudicotyledons</taxon>
        <taxon>Gunneridae</taxon>
        <taxon>Pentapetalae</taxon>
        <taxon>rosids</taxon>
        <taxon>Vitales</taxon>
        <taxon>Vitaceae</taxon>
        <taxon>Viteae</taxon>
        <taxon>Vitis</taxon>
    </lineage>
</organism>
<dbReference type="PANTHER" id="PTHR33116:SF78">
    <property type="entry name" value="OS12G0587133 PROTEIN"/>
    <property type="match status" value="1"/>
</dbReference>
<evidence type="ECO:0000313" key="2">
    <source>
        <dbReference type="Proteomes" id="UP001227230"/>
    </source>
</evidence>
<name>A0ABY9DU14_VITVI</name>
<dbReference type="EMBL" id="CP126665">
    <property type="protein sequence ID" value="WKA10842.1"/>
    <property type="molecule type" value="Genomic_DNA"/>
</dbReference>
<accession>A0ABY9DU14</accession>
<evidence type="ECO:0008006" key="3">
    <source>
        <dbReference type="Google" id="ProtNLM"/>
    </source>
</evidence>
<sequence length="167" mass="19476">MEMIVSHLLFVDDIIILCEAKKEHLTFLSWILAWFEAASSLRINLAKSELIPVGEVEEIEEMAVELGCRVGSLPTVYLGVPLGAYHKAPSMWDGVEERMRRRLALWKRQYISKGRRITLIKSTVANMPLYRLSLFRMPKIVARRLEKLQRDFLWGRESLERKVHLIN</sequence>
<reference evidence="1 2" key="1">
    <citation type="journal article" date="2023" name="Hortic Res">
        <title>The complete reference genome for grapevine (Vitis vinifera L.) genetics and breeding.</title>
        <authorList>
            <person name="Shi X."/>
            <person name="Cao S."/>
            <person name="Wang X."/>
            <person name="Huang S."/>
            <person name="Wang Y."/>
            <person name="Liu Z."/>
            <person name="Liu W."/>
            <person name="Leng X."/>
            <person name="Peng Y."/>
            <person name="Wang N."/>
            <person name="Wang Y."/>
            <person name="Ma Z."/>
            <person name="Xu X."/>
            <person name="Zhang F."/>
            <person name="Xue H."/>
            <person name="Zhong H."/>
            <person name="Wang Y."/>
            <person name="Zhang K."/>
            <person name="Velt A."/>
            <person name="Avia K."/>
            <person name="Holtgrawe D."/>
            <person name="Grimplet J."/>
            <person name="Matus J.T."/>
            <person name="Ware D."/>
            <person name="Wu X."/>
            <person name="Wang H."/>
            <person name="Liu C."/>
            <person name="Fang Y."/>
            <person name="Rustenholz C."/>
            <person name="Cheng Z."/>
            <person name="Xiao H."/>
            <person name="Zhou Y."/>
        </authorList>
    </citation>
    <scope>NUCLEOTIDE SEQUENCE [LARGE SCALE GENOMIC DNA]</scope>
    <source>
        <strain evidence="2">cv. Pinot noir / PN40024</strain>
        <tissue evidence="1">Leaf</tissue>
    </source>
</reference>
<gene>
    <name evidence="1" type="ORF">VitviT2T_028396</name>
</gene>
<protein>
    <recommendedName>
        <fullName evidence="3">Reverse transcriptase domain-containing protein</fullName>
    </recommendedName>
</protein>
<keyword evidence="2" id="KW-1185">Reference proteome</keyword>
<dbReference type="Proteomes" id="UP001227230">
    <property type="component" value="Chromosome 18"/>
</dbReference>
<dbReference type="PANTHER" id="PTHR33116">
    <property type="entry name" value="REVERSE TRANSCRIPTASE ZINC-BINDING DOMAIN-CONTAINING PROTEIN-RELATED-RELATED"/>
    <property type="match status" value="1"/>
</dbReference>
<evidence type="ECO:0000313" key="1">
    <source>
        <dbReference type="EMBL" id="WKA10842.1"/>
    </source>
</evidence>
<proteinExistence type="predicted"/>